<keyword evidence="5" id="KW-0479">Metal-binding</keyword>
<keyword evidence="7" id="KW-0378">Hydrolase</keyword>
<comment type="catalytic activity">
    <reaction evidence="1">
        <text>Endonucleolytic cleavage to 5'-phosphomonoester.</text>
        <dbReference type="EC" id="3.1.26.4"/>
    </reaction>
</comment>
<dbReference type="EC" id="3.1.26.4" evidence="3"/>
<dbReference type="PROSITE" id="PS50879">
    <property type="entry name" value="RNASE_H_1"/>
    <property type="match status" value="1"/>
</dbReference>
<evidence type="ECO:0000313" key="10">
    <source>
        <dbReference type="Proteomes" id="UP001145021"/>
    </source>
</evidence>
<accession>A0A9W8CLS7</accession>
<dbReference type="PANTHER" id="PTHR10642">
    <property type="entry name" value="RIBONUCLEASE H1"/>
    <property type="match status" value="1"/>
</dbReference>
<dbReference type="GO" id="GO:0043137">
    <property type="term" value="P:DNA replication, removal of RNA primer"/>
    <property type="evidence" value="ECO:0007669"/>
    <property type="project" value="TreeGrafter"/>
</dbReference>
<keyword evidence="6" id="KW-0255">Endonuclease</keyword>
<dbReference type="GO" id="GO:0003676">
    <property type="term" value="F:nucleic acid binding"/>
    <property type="evidence" value="ECO:0007669"/>
    <property type="project" value="InterPro"/>
</dbReference>
<keyword evidence="10" id="KW-1185">Reference proteome</keyword>
<comment type="caution">
    <text evidence="9">The sequence shown here is derived from an EMBL/GenBank/DDBJ whole genome shotgun (WGS) entry which is preliminary data.</text>
</comment>
<dbReference type="InterPro" id="IPR002156">
    <property type="entry name" value="RNaseH_domain"/>
</dbReference>
<organism evidence="9 10">
    <name type="scientific">Coemansia asiatica</name>
    <dbReference type="NCBI Taxonomy" id="1052880"/>
    <lineage>
        <taxon>Eukaryota</taxon>
        <taxon>Fungi</taxon>
        <taxon>Fungi incertae sedis</taxon>
        <taxon>Zoopagomycota</taxon>
        <taxon>Kickxellomycotina</taxon>
        <taxon>Kickxellomycetes</taxon>
        <taxon>Kickxellales</taxon>
        <taxon>Kickxellaceae</taxon>
        <taxon>Coemansia</taxon>
    </lineage>
</organism>
<dbReference type="CDD" id="cd09280">
    <property type="entry name" value="RNase_HI_eukaryote_like"/>
    <property type="match status" value="1"/>
</dbReference>
<dbReference type="Proteomes" id="UP001145021">
    <property type="component" value="Unassembled WGS sequence"/>
</dbReference>
<dbReference type="Gene3D" id="3.30.420.10">
    <property type="entry name" value="Ribonuclease H-like superfamily/Ribonuclease H"/>
    <property type="match status" value="1"/>
</dbReference>
<evidence type="ECO:0000256" key="7">
    <source>
        <dbReference type="ARBA" id="ARBA00022801"/>
    </source>
</evidence>
<dbReference type="InterPro" id="IPR012337">
    <property type="entry name" value="RNaseH-like_sf"/>
</dbReference>
<dbReference type="GO" id="GO:0004523">
    <property type="term" value="F:RNA-DNA hybrid ribonuclease activity"/>
    <property type="evidence" value="ECO:0007669"/>
    <property type="project" value="UniProtKB-EC"/>
</dbReference>
<proteinExistence type="inferred from homology"/>
<dbReference type="EMBL" id="JANBOH010000046">
    <property type="protein sequence ID" value="KAJ1646878.1"/>
    <property type="molecule type" value="Genomic_DNA"/>
</dbReference>
<dbReference type="InterPro" id="IPR050092">
    <property type="entry name" value="RNase_H"/>
</dbReference>
<evidence type="ECO:0000256" key="5">
    <source>
        <dbReference type="ARBA" id="ARBA00022723"/>
    </source>
</evidence>
<protein>
    <recommendedName>
        <fullName evidence="3">ribonuclease H</fullName>
        <ecNumber evidence="3">3.1.26.4</ecNumber>
    </recommendedName>
</protein>
<dbReference type="InterPro" id="IPR036397">
    <property type="entry name" value="RNaseH_sf"/>
</dbReference>
<sequence length="189" mass="21507">MSLTDNRSITIEQRVRRNNAPLAGNYPNMRVVYTDGACRDNGKRTAIAGIGVYFNDPDVSNLSEPLEEGTKQTSQRAELYAMIRALEHLNNNSRLQRSGIVQICTDSYYAMRCMTRWYFIWITNGWKNVSGKNVKNQDLIKRLRCLIQELEIFVMFSFVPGHSNVHGNKKADGLARRSVARQAQGIVGY</sequence>
<evidence type="ECO:0000256" key="4">
    <source>
        <dbReference type="ARBA" id="ARBA00022722"/>
    </source>
</evidence>
<evidence type="ECO:0000256" key="2">
    <source>
        <dbReference type="ARBA" id="ARBA00005300"/>
    </source>
</evidence>
<evidence type="ECO:0000256" key="3">
    <source>
        <dbReference type="ARBA" id="ARBA00012180"/>
    </source>
</evidence>
<dbReference type="PANTHER" id="PTHR10642:SF26">
    <property type="entry name" value="RIBONUCLEASE H1"/>
    <property type="match status" value="1"/>
</dbReference>
<evidence type="ECO:0000256" key="1">
    <source>
        <dbReference type="ARBA" id="ARBA00000077"/>
    </source>
</evidence>
<comment type="similarity">
    <text evidence="2">Belongs to the RNase H family.</text>
</comment>
<dbReference type="Pfam" id="PF00075">
    <property type="entry name" value="RNase_H"/>
    <property type="match status" value="1"/>
</dbReference>
<feature type="domain" description="RNase H type-1" evidence="8">
    <location>
        <begin position="26"/>
        <end position="180"/>
    </location>
</feature>
<reference evidence="9" key="1">
    <citation type="submission" date="2022-07" db="EMBL/GenBank/DDBJ databases">
        <title>Phylogenomic reconstructions and comparative analyses of Kickxellomycotina fungi.</title>
        <authorList>
            <person name="Reynolds N.K."/>
            <person name="Stajich J.E."/>
            <person name="Barry K."/>
            <person name="Grigoriev I.V."/>
            <person name="Crous P."/>
            <person name="Smith M.E."/>
        </authorList>
    </citation>
    <scope>NUCLEOTIDE SEQUENCE</scope>
    <source>
        <strain evidence="9">NBRC 105413</strain>
    </source>
</reference>
<evidence type="ECO:0000313" key="9">
    <source>
        <dbReference type="EMBL" id="KAJ1646878.1"/>
    </source>
</evidence>
<dbReference type="SUPFAM" id="SSF53098">
    <property type="entry name" value="Ribonuclease H-like"/>
    <property type="match status" value="1"/>
</dbReference>
<evidence type="ECO:0000256" key="6">
    <source>
        <dbReference type="ARBA" id="ARBA00022759"/>
    </source>
</evidence>
<gene>
    <name evidence="9" type="ORF">LPJ64_001699</name>
</gene>
<dbReference type="AlphaFoldDB" id="A0A9W8CLS7"/>
<name>A0A9W8CLS7_9FUNG</name>
<evidence type="ECO:0000259" key="8">
    <source>
        <dbReference type="PROSITE" id="PS50879"/>
    </source>
</evidence>
<keyword evidence="4" id="KW-0540">Nuclease</keyword>
<dbReference type="GO" id="GO:0046872">
    <property type="term" value="F:metal ion binding"/>
    <property type="evidence" value="ECO:0007669"/>
    <property type="project" value="UniProtKB-KW"/>
</dbReference>